<gene>
    <name evidence="3" type="ORF">CUR178_00992</name>
</gene>
<dbReference type="AlphaFoldDB" id="A0A836GYZ5"/>
<dbReference type="EMBL" id="JAFHKP010000035">
    <property type="protein sequence ID" value="KAG5467350.1"/>
    <property type="molecule type" value="Genomic_DNA"/>
</dbReference>
<keyword evidence="2" id="KW-0732">Signal</keyword>
<evidence type="ECO:0000256" key="1">
    <source>
        <dbReference type="SAM" id="MobiDB-lite"/>
    </source>
</evidence>
<proteinExistence type="predicted"/>
<evidence type="ECO:0000256" key="2">
    <source>
        <dbReference type="SAM" id="SignalP"/>
    </source>
</evidence>
<dbReference type="OrthoDB" id="261247at2759"/>
<name>A0A836GYZ5_LEIEN</name>
<dbReference type="PROSITE" id="PS51257">
    <property type="entry name" value="PROKAR_LIPOPROTEIN"/>
    <property type="match status" value="1"/>
</dbReference>
<sequence>MRRAALTTPTGMAWLTVVSCSTAAYTTRASRLCSSANAAHPNAVVVARRGTPQALPPECHGRVGTGGSCPALFRPTRVTRIPRQLAQLMIAVSAALLQVFAAAYQRESRKLRQEERARDAVGGATGSTTMWSARAMSAIEAMQVLGLDRGFPELYTSVQQAEANAMQTSTSLPLPHGKAREAAQQNFDRMFALAVKEENMFLAGKLSAAYRICVDPAWDQATPGEDEKTVDANSRSATEPDASEPGRSF</sequence>
<feature type="signal peptide" evidence="2">
    <location>
        <begin position="1"/>
        <end position="29"/>
    </location>
</feature>
<feature type="chain" id="PRO_5032657279" evidence="2">
    <location>
        <begin position="30"/>
        <end position="249"/>
    </location>
</feature>
<feature type="region of interest" description="Disordered" evidence="1">
    <location>
        <begin position="219"/>
        <end position="249"/>
    </location>
</feature>
<protein>
    <submittedName>
        <fullName evidence="3">Uncharacterized protein</fullName>
    </submittedName>
</protein>
<evidence type="ECO:0000313" key="4">
    <source>
        <dbReference type="Proteomes" id="UP000674179"/>
    </source>
</evidence>
<dbReference type="GeneID" id="94168279"/>
<dbReference type="RefSeq" id="XP_067688872.1">
    <property type="nucleotide sequence ID" value="XM_067832769.1"/>
</dbReference>
<keyword evidence="4" id="KW-1185">Reference proteome</keyword>
<reference evidence="3 4" key="1">
    <citation type="submission" date="2021-02" db="EMBL/GenBank/DDBJ databases">
        <title>Leishmania (Mundinia) enrietti genome sequencing and assembly.</title>
        <authorList>
            <person name="Almutairi H."/>
            <person name="Gatherer D."/>
        </authorList>
    </citation>
    <scope>NUCLEOTIDE SEQUENCE [LARGE SCALE GENOMIC DNA]</scope>
    <source>
        <strain evidence="3">CUR178</strain>
    </source>
</reference>
<dbReference type="Proteomes" id="UP000674179">
    <property type="component" value="Chromosome 35"/>
</dbReference>
<organism evidence="3 4">
    <name type="scientific">Leishmania enriettii</name>
    <dbReference type="NCBI Taxonomy" id="5663"/>
    <lineage>
        <taxon>Eukaryota</taxon>
        <taxon>Discoba</taxon>
        <taxon>Euglenozoa</taxon>
        <taxon>Kinetoplastea</taxon>
        <taxon>Metakinetoplastina</taxon>
        <taxon>Trypanosomatida</taxon>
        <taxon>Trypanosomatidae</taxon>
        <taxon>Leishmaniinae</taxon>
        <taxon>Leishmania</taxon>
    </lineage>
</organism>
<accession>A0A836GYZ5</accession>
<dbReference type="KEGG" id="lenr:94168279"/>
<comment type="caution">
    <text evidence="3">The sequence shown here is derived from an EMBL/GenBank/DDBJ whole genome shotgun (WGS) entry which is preliminary data.</text>
</comment>
<evidence type="ECO:0000313" key="3">
    <source>
        <dbReference type="EMBL" id="KAG5467350.1"/>
    </source>
</evidence>